<proteinExistence type="inferred from homology"/>
<evidence type="ECO:0000259" key="8">
    <source>
        <dbReference type="PROSITE" id="PS50111"/>
    </source>
</evidence>
<keyword evidence="7" id="KW-1133">Transmembrane helix</keyword>
<feature type="region of interest" description="Disordered" evidence="6">
    <location>
        <begin position="320"/>
        <end position="339"/>
    </location>
</feature>
<dbReference type="PROSITE" id="PS50885">
    <property type="entry name" value="HAMP"/>
    <property type="match status" value="1"/>
</dbReference>
<evidence type="ECO:0000256" key="6">
    <source>
        <dbReference type="SAM" id="MobiDB-lite"/>
    </source>
</evidence>
<evidence type="ECO:0000313" key="12">
    <source>
        <dbReference type="Proteomes" id="UP001209681"/>
    </source>
</evidence>
<keyword evidence="12" id="KW-1185">Reference proteome</keyword>
<evidence type="ECO:0000259" key="10">
    <source>
        <dbReference type="PROSITE" id="PS50885"/>
    </source>
</evidence>
<keyword evidence="2" id="KW-0997">Cell inner membrane</keyword>
<organism evidence="11 12">
    <name type="scientific">Desulfobotulus pelophilus</name>
    <dbReference type="NCBI Taxonomy" id="2823377"/>
    <lineage>
        <taxon>Bacteria</taxon>
        <taxon>Pseudomonadati</taxon>
        <taxon>Thermodesulfobacteriota</taxon>
        <taxon>Desulfobacteria</taxon>
        <taxon>Desulfobacterales</taxon>
        <taxon>Desulfobacteraceae</taxon>
        <taxon>Desulfobotulus</taxon>
    </lineage>
</organism>
<dbReference type="SUPFAM" id="SSF58104">
    <property type="entry name" value="Methyl-accepting chemotaxis protein (MCP) signaling domain"/>
    <property type="match status" value="1"/>
</dbReference>
<dbReference type="Gene3D" id="1.10.287.950">
    <property type="entry name" value="Methyl-accepting chemotaxis protein"/>
    <property type="match status" value="1"/>
</dbReference>
<evidence type="ECO:0000259" key="9">
    <source>
        <dbReference type="PROSITE" id="PS50192"/>
    </source>
</evidence>
<dbReference type="RefSeq" id="WP_265423829.1">
    <property type="nucleotide sequence ID" value="NZ_JAPFPW010000002.1"/>
</dbReference>
<feature type="domain" description="HAMP" evidence="10">
    <location>
        <begin position="183"/>
        <end position="237"/>
    </location>
</feature>
<reference evidence="11 12" key="1">
    <citation type="submission" date="2022-11" db="EMBL/GenBank/DDBJ databases">
        <title>Desulfobotulus tamanensis H1 sp. nov. - anaerobic, alkaliphilic, sulphate reducing bacterium isolated from terrestrial mud volcano.</title>
        <authorList>
            <person name="Frolova A."/>
            <person name="Merkel A.Y."/>
            <person name="Slobodkin A.I."/>
        </authorList>
    </citation>
    <scope>NUCLEOTIDE SEQUENCE [LARGE SCALE GENOMIC DNA]</scope>
    <source>
        <strain evidence="11 12">H1</strain>
    </source>
</reference>
<evidence type="ECO:0000313" key="11">
    <source>
        <dbReference type="EMBL" id="MCW7752971.1"/>
    </source>
</evidence>
<dbReference type="EMBL" id="JAPFPW010000002">
    <property type="protein sequence ID" value="MCW7752971.1"/>
    <property type="molecule type" value="Genomic_DNA"/>
</dbReference>
<keyword evidence="3 5" id="KW-0807">Transducer</keyword>
<dbReference type="SMART" id="SM00283">
    <property type="entry name" value="MA"/>
    <property type="match status" value="1"/>
</dbReference>
<evidence type="ECO:0000256" key="3">
    <source>
        <dbReference type="ARBA" id="ARBA00023224"/>
    </source>
</evidence>
<dbReference type="CDD" id="cd06225">
    <property type="entry name" value="HAMP"/>
    <property type="match status" value="1"/>
</dbReference>
<comment type="subcellular location">
    <subcellularLocation>
        <location evidence="1">Cell inner membrane</location>
        <topology evidence="1">Multi-pass membrane protein</topology>
    </subcellularLocation>
</comment>
<feature type="domain" description="Methyl-accepting transducer" evidence="8">
    <location>
        <begin position="256"/>
        <end position="492"/>
    </location>
</feature>
<keyword evidence="2" id="KW-1003">Cell membrane</keyword>
<comment type="caution">
    <text evidence="11">The sequence shown here is derived from an EMBL/GenBank/DDBJ whole genome shotgun (WGS) entry which is preliminary data.</text>
</comment>
<feature type="transmembrane region" description="Helical" evidence="7">
    <location>
        <begin position="14"/>
        <end position="36"/>
    </location>
</feature>
<feature type="domain" description="T-SNARE coiled-coil homology" evidence="9">
    <location>
        <begin position="415"/>
        <end position="477"/>
    </location>
</feature>
<protein>
    <submittedName>
        <fullName evidence="11">Methyl-accepting chemotaxis protein</fullName>
    </submittedName>
</protein>
<dbReference type="InterPro" id="IPR004089">
    <property type="entry name" value="MCPsignal_dom"/>
</dbReference>
<dbReference type="PROSITE" id="PS50111">
    <property type="entry name" value="CHEMOTAXIS_TRANSDUC_2"/>
    <property type="match status" value="1"/>
</dbReference>
<dbReference type="PANTHER" id="PTHR32089:SF112">
    <property type="entry name" value="LYSOZYME-LIKE PROTEIN-RELATED"/>
    <property type="match status" value="1"/>
</dbReference>
<evidence type="ECO:0000256" key="1">
    <source>
        <dbReference type="ARBA" id="ARBA00004429"/>
    </source>
</evidence>
<evidence type="ECO:0000256" key="7">
    <source>
        <dbReference type="SAM" id="Phobius"/>
    </source>
</evidence>
<keyword evidence="7" id="KW-0812">Transmembrane</keyword>
<dbReference type="PANTHER" id="PTHR32089">
    <property type="entry name" value="METHYL-ACCEPTING CHEMOTAXIS PROTEIN MCPB"/>
    <property type="match status" value="1"/>
</dbReference>
<dbReference type="Pfam" id="PF00015">
    <property type="entry name" value="MCPsignal"/>
    <property type="match status" value="1"/>
</dbReference>
<dbReference type="PROSITE" id="PS50192">
    <property type="entry name" value="T_SNARE"/>
    <property type="match status" value="1"/>
</dbReference>
<evidence type="ECO:0000256" key="2">
    <source>
        <dbReference type="ARBA" id="ARBA00022519"/>
    </source>
</evidence>
<evidence type="ECO:0000256" key="4">
    <source>
        <dbReference type="ARBA" id="ARBA00029447"/>
    </source>
</evidence>
<accession>A0ABT3N729</accession>
<feature type="transmembrane region" description="Helical" evidence="7">
    <location>
        <begin position="165"/>
        <end position="186"/>
    </location>
</feature>
<dbReference type="InterPro" id="IPR003660">
    <property type="entry name" value="HAMP_dom"/>
</dbReference>
<gene>
    <name evidence="11" type="ORF">OOT00_03115</name>
</gene>
<evidence type="ECO:0000256" key="5">
    <source>
        <dbReference type="PROSITE-ProRule" id="PRU00284"/>
    </source>
</evidence>
<dbReference type="Proteomes" id="UP001209681">
    <property type="component" value="Unassembled WGS sequence"/>
</dbReference>
<dbReference type="SMART" id="SM00304">
    <property type="entry name" value="HAMP"/>
    <property type="match status" value="1"/>
</dbReference>
<name>A0ABT3N729_9BACT</name>
<sequence>MSTNNLTVPLQKSIFIRIICTVLLLTTLIMTLMGIWQYLDAGRTLRSGLNVDADLAIQRMALTLQDPLYSFDLDQAKAILTSEMQDHRLLALALSDSSGKKNLLLLGRGTGEGVQTIEALPEEQEFLRNLAVRRNDESVGHLTVLMNPDFFHNNLRRIQINTITAILFVNTLLFALMALSLKLLIFSPLQKMIQAIRDLAEGEGDLTRRMSEAKNDELSLAARWINRFISQIHSIMTRIRSNGDSLTSSASGLLHISEKLAEDAKTSEERSAAVATAAEQMGQNIYSVASAMEETATNTSMVAAAAEQMTATIDEISNNTETARRTTSEAVSRSEAASEKMENLGSIAQEIGTVTESISEISDQTNLLALNATIEAARAGDAGKGFAVVAAEIKTLAAQTTAATKNIRSIISSAQSIIHQATDEVMAVTRSIQSTSEIVTMIATAVEEQSSATREISASVLQAAEGIQEVNTTMASMGGFVDNIRNEMKGLDKINREMTATSNDVNEKARSVSGMADGLQKLIQRFIL</sequence>
<keyword evidence="7" id="KW-0472">Membrane</keyword>
<comment type="similarity">
    <text evidence="4">Belongs to the methyl-accepting chemotaxis (MCP) protein family.</text>
</comment>
<dbReference type="InterPro" id="IPR000727">
    <property type="entry name" value="T_SNARE_dom"/>
</dbReference>